<accession>A0A290Q666</accession>
<dbReference type="RefSeq" id="WP_096055399.1">
    <property type="nucleotide sequence ID" value="NZ_CP023344.1"/>
</dbReference>
<proteinExistence type="predicted"/>
<dbReference type="KEGG" id="vbh:CMV30_07265"/>
<dbReference type="InterPro" id="IPR013783">
    <property type="entry name" value="Ig-like_fold"/>
</dbReference>
<dbReference type="PANTHER" id="PTHR22901:SF0">
    <property type="entry name" value="SIALATE O-ACETYLESTERASE"/>
    <property type="match status" value="1"/>
</dbReference>
<dbReference type="AlphaFoldDB" id="A0A290Q666"/>
<dbReference type="PANTHER" id="PTHR22901">
    <property type="entry name" value="SIALATE O-ACETYLESTERASE"/>
    <property type="match status" value="1"/>
</dbReference>
<keyword evidence="1" id="KW-0378">Hydrolase</keyword>
<dbReference type="InterPro" id="IPR039329">
    <property type="entry name" value="SIAE"/>
</dbReference>
<sequence>MYFPRSLVVLSFLVSCASAFADVTLAPVFTDHAVLQREKPVPVWGKAEAGERVVVNFAGQSVGTTAGKDGRWIVYLAPLTASSAGGELVVTGSNVVTLTDILVGDVWLLSGQSNMEWPVERAMNAAEETAEANFPLIRHIKFKKTITSAPAESVENDGAGWRVCTPEVAKWFSAVGFYFARDLQPRIGVPVGLINSTYGGTPVEGWMSEAALGSDPAFAVVGERWQTALVTAPEDRARFDAALEVWKAGEAAAKAKGEKYTAPWPQNPASVKWFQPSGLFNGMIAPILPVAIKGVLWYQGETNGERPDEYAKLFAAMITHWRAHLGQGDVPFFWVQLANFGGGYPDATNWAKLRDAQTDTLALPNTGQAVAIDIGDANDIHPTNKQEVGRRLALIARAKVYGGSVDFAGPTFNNAEREGAAIRVSFDYAGNGLIAKDKPLAAFQVAGADQKFFPAMAKIEGETVIVSAPEVAEPVAVRYAWTNAPEANLYNGAGLPAVPFRSDAW</sequence>
<feature type="domain" description="Sialate O-acetylesterase" evidence="3">
    <location>
        <begin position="273"/>
        <end position="393"/>
    </location>
</feature>
<feature type="signal peptide" evidence="2">
    <location>
        <begin position="1"/>
        <end position="21"/>
    </location>
</feature>
<dbReference type="OrthoDB" id="183320at2"/>
<dbReference type="Gene3D" id="3.40.50.1110">
    <property type="entry name" value="SGNH hydrolase"/>
    <property type="match status" value="1"/>
</dbReference>
<gene>
    <name evidence="4" type="ORF">CMV30_07265</name>
</gene>
<name>A0A290Q666_9BACT</name>
<evidence type="ECO:0000259" key="3">
    <source>
        <dbReference type="Pfam" id="PF03629"/>
    </source>
</evidence>
<dbReference type="EMBL" id="CP023344">
    <property type="protein sequence ID" value="ATC63767.1"/>
    <property type="molecule type" value="Genomic_DNA"/>
</dbReference>
<keyword evidence="2" id="KW-0732">Signal</keyword>
<dbReference type="InterPro" id="IPR036514">
    <property type="entry name" value="SGNH_hydro_sf"/>
</dbReference>
<reference evidence="4 5" key="1">
    <citation type="submission" date="2017-09" db="EMBL/GenBank/DDBJ databases">
        <title>Complete genome sequence of Verrucomicrobial strain HZ-65, isolated from freshwater.</title>
        <authorList>
            <person name="Choi A."/>
        </authorList>
    </citation>
    <scope>NUCLEOTIDE SEQUENCE [LARGE SCALE GENOMIC DNA]</scope>
    <source>
        <strain evidence="4 5">HZ-65</strain>
    </source>
</reference>
<evidence type="ECO:0000313" key="5">
    <source>
        <dbReference type="Proteomes" id="UP000217265"/>
    </source>
</evidence>
<organism evidence="4 5">
    <name type="scientific">Nibricoccus aquaticus</name>
    <dbReference type="NCBI Taxonomy" id="2576891"/>
    <lineage>
        <taxon>Bacteria</taxon>
        <taxon>Pseudomonadati</taxon>
        <taxon>Verrucomicrobiota</taxon>
        <taxon>Opitutia</taxon>
        <taxon>Opitutales</taxon>
        <taxon>Opitutaceae</taxon>
        <taxon>Nibricoccus</taxon>
    </lineage>
</organism>
<dbReference type="GO" id="GO:0001681">
    <property type="term" value="F:sialate O-acetylesterase activity"/>
    <property type="evidence" value="ECO:0007669"/>
    <property type="project" value="InterPro"/>
</dbReference>
<dbReference type="InterPro" id="IPR005181">
    <property type="entry name" value="SASA"/>
</dbReference>
<dbReference type="SUPFAM" id="SSF52266">
    <property type="entry name" value="SGNH hydrolase"/>
    <property type="match status" value="1"/>
</dbReference>
<protein>
    <submittedName>
        <fullName evidence="4">Sialate O-acetylesterase</fullName>
    </submittedName>
</protein>
<dbReference type="Proteomes" id="UP000217265">
    <property type="component" value="Chromosome"/>
</dbReference>
<keyword evidence="5" id="KW-1185">Reference proteome</keyword>
<feature type="chain" id="PRO_5012809777" evidence="2">
    <location>
        <begin position="22"/>
        <end position="505"/>
    </location>
</feature>
<evidence type="ECO:0000256" key="2">
    <source>
        <dbReference type="SAM" id="SignalP"/>
    </source>
</evidence>
<evidence type="ECO:0000256" key="1">
    <source>
        <dbReference type="ARBA" id="ARBA00022801"/>
    </source>
</evidence>
<dbReference type="Pfam" id="PF03629">
    <property type="entry name" value="SASA"/>
    <property type="match status" value="1"/>
</dbReference>
<evidence type="ECO:0000313" key="4">
    <source>
        <dbReference type="EMBL" id="ATC63767.1"/>
    </source>
</evidence>
<dbReference type="GO" id="GO:0005975">
    <property type="term" value="P:carbohydrate metabolic process"/>
    <property type="evidence" value="ECO:0007669"/>
    <property type="project" value="TreeGrafter"/>
</dbReference>
<dbReference type="PROSITE" id="PS51257">
    <property type="entry name" value="PROKAR_LIPOPROTEIN"/>
    <property type="match status" value="1"/>
</dbReference>
<dbReference type="Gene3D" id="2.60.40.10">
    <property type="entry name" value="Immunoglobulins"/>
    <property type="match status" value="1"/>
</dbReference>